<dbReference type="PROSITE" id="PS51192">
    <property type="entry name" value="HELICASE_ATP_BIND_1"/>
    <property type="match status" value="1"/>
</dbReference>
<keyword evidence="3 6" id="KW-0347">Helicase</keyword>
<dbReference type="GO" id="GO:0004386">
    <property type="term" value="F:helicase activity"/>
    <property type="evidence" value="ECO:0007669"/>
    <property type="project" value="UniProtKB-KW"/>
</dbReference>
<sequence length="758" mass="87046">MLSIQDIINDEDPNKSIGQILDDLHSKGPVDNKLIEKLTYYKEFHADKFAAHEENIVSTLGLFYKNKSPSNLYSFILGAIGKQYKKKYKEYLTPVQASIRDAVEEKQFISISAPTSAGKSFSIKEYISTQKGDAVIIVPSRALIAEYVENLKTYFEENKEVMISTFVDYVYTSRNLRRIFVLTPERTKDLTAFSRKLNVNLFFFDEAQVSEEQERGVIFDVTVRRVLKLFPSAKLIFAHPFVDNPEAQFQKHNISTPEKYSRSYAHNTVGKIFIYAHKNGNDYYFSPYINKGHLLKKAAIFSGSFEDFAFSGDKSVLVYVSKASVYDGRFINKFKKYTAKFKKIEDKNALDIINSVEDILGANNQDHRSVLVELLNIGVVIHHGSVPLEVRYLVEKFIKAGFARICFATSTLAQGINMPFDIVWLANMKMYGESEQKRCLAFKNLIGRSGRLSKEKEFDYGYVYTHNAELLSRRVKTPFKLEEKSILENSVDSDNDNHELIESIVDGTFNEDINLPESKIKRLQNDTIYTDIAFILDTVFDGHFGSKLIGPENRDRRSAIKLCFLSLYEASLGRELYDGERNVFNSAIDIMFFVMAGRSFKEIVGIRYSYISDRDRNNNGISKFSQPANKLPDSNLTRPYSLFHSVNSKDVNYDTVVFDTYDYLDTVISFSLNDVFVGAFTLYLNDTEDKRADVFIDFLRYGTINEVHIMLMRYGIQPEDVASVAPFVEFISDERIELSPSIEFVDNELWKKISWYLP</sequence>
<organism evidence="6">
    <name type="scientific">Citrobacter freundii</name>
    <dbReference type="NCBI Taxonomy" id="546"/>
    <lineage>
        <taxon>Bacteria</taxon>
        <taxon>Pseudomonadati</taxon>
        <taxon>Pseudomonadota</taxon>
        <taxon>Gammaproteobacteria</taxon>
        <taxon>Enterobacterales</taxon>
        <taxon>Enterobacteriaceae</taxon>
        <taxon>Citrobacter</taxon>
        <taxon>Citrobacter freundii complex</taxon>
    </lineage>
</organism>
<dbReference type="Pfam" id="PF00270">
    <property type="entry name" value="DEAD"/>
    <property type="match status" value="1"/>
</dbReference>
<evidence type="ECO:0000313" key="6">
    <source>
        <dbReference type="EMBL" id="EMN4145371.1"/>
    </source>
</evidence>
<evidence type="ECO:0000256" key="1">
    <source>
        <dbReference type="ARBA" id="ARBA00022741"/>
    </source>
</evidence>
<gene>
    <name evidence="6" type="ORF">PQQ21_002640</name>
</gene>
<dbReference type="InterPro" id="IPR011545">
    <property type="entry name" value="DEAD/DEAH_box_helicase_dom"/>
</dbReference>
<dbReference type="SMART" id="SM00490">
    <property type="entry name" value="HELICc"/>
    <property type="match status" value="1"/>
</dbReference>
<dbReference type="EMBL" id="ABKLER030000010">
    <property type="protein sequence ID" value="EMN4145371.1"/>
    <property type="molecule type" value="Genomic_DNA"/>
</dbReference>
<dbReference type="RefSeq" id="WP_096321329.1">
    <property type="nucleotide sequence ID" value="NZ_JAAMQG010000001.1"/>
</dbReference>
<evidence type="ECO:0000259" key="5">
    <source>
        <dbReference type="PROSITE" id="PS51192"/>
    </source>
</evidence>
<dbReference type="GO" id="GO:0016787">
    <property type="term" value="F:hydrolase activity"/>
    <property type="evidence" value="ECO:0007669"/>
    <property type="project" value="UniProtKB-KW"/>
</dbReference>
<comment type="caution">
    <text evidence="6">The sequence shown here is derived from an EMBL/GenBank/DDBJ whole genome shotgun (WGS) entry which is preliminary data.</text>
</comment>
<protein>
    <submittedName>
        <fullName evidence="6">DEAD/DEAH box helicase</fullName>
    </submittedName>
</protein>
<evidence type="ECO:0000256" key="2">
    <source>
        <dbReference type="ARBA" id="ARBA00022801"/>
    </source>
</evidence>
<keyword evidence="4" id="KW-0067">ATP-binding</keyword>
<dbReference type="AlphaFoldDB" id="A0AAI9MMP0"/>
<dbReference type="PANTHER" id="PTHR47961:SF6">
    <property type="entry name" value="DNA-DIRECTED DNA POLYMERASE"/>
    <property type="match status" value="1"/>
</dbReference>
<evidence type="ECO:0000256" key="3">
    <source>
        <dbReference type="ARBA" id="ARBA00022806"/>
    </source>
</evidence>
<dbReference type="SMART" id="SM00487">
    <property type="entry name" value="DEXDc"/>
    <property type="match status" value="1"/>
</dbReference>
<dbReference type="InterPro" id="IPR014001">
    <property type="entry name" value="Helicase_ATP-bd"/>
</dbReference>
<dbReference type="InterPro" id="IPR050474">
    <property type="entry name" value="Hel308_SKI2-like"/>
</dbReference>
<dbReference type="GO" id="GO:0005524">
    <property type="term" value="F:ATP binding"/>
    <property type="evidence" value="ECO:0007669"/>
    <property type="project" value="UniProtKB-KW"/>
</dbReference>
<dbReference type="Gene3D" id="3.40.50.300">
    <property type="entry name" value="P-loop containing nucleotide triphosphate hydrolases"/>
    <property type="match status" value="2"/>
</dbReference>
<dbReference type="InterPro" id="IPR027417">
    <property type="entry name" value="P-loop_NTPase"/>
</dbReference>
<proteinExistence type="predicted"/>
<dbReference type="PANTHER" id="PTHR47961">
    <property type="entry name" value="DNA POLYMERASE THETA, PUTATIVE (AFU_ORTHOLOGUE AFUA_1G05260)-RELATED"/>
    <property type="match status" value="1"/>
</dbReference>
<keyword evidence="2" id="KW-0378">Hydrolase</keyword>
<name>A0AAI9MMP0_CITFR</name>
<evidence type="ECO:0000256" key="4">
    <source>
        <dbReference type="ARBA" id="ARBA00022840"/>
    </source>
</evidence>
<dbReference type="SUPFAM" id="SSF52540">
    <property type="entry name" value="P-loop containing nucleoside triphosphate hydrolases"/>
    <property type="match status" value="1"/>
</dbReference>
<reference evidence="6" key="1">
    <citation type="submission" date="2024-02" db="EMBL/GenBank/DDBJ databases">
        <authorList>
            <consortium name="Clinical and Environmental Microbiology Branch: Whole genome sequencing antimicrobial resistance pathogens in the healthcare setting"/>
        </authorList>
    </citation>
    <scope>NUCLEOTIDE SEQUENCE</scope>
    <source>
        <strain evidence="6">2023GN-00102</strain>
    </source>
</reference>
<dbReference type="GO" id="GO:0003676">
    <property type="term" value="F:nucleic acid binding"/>
    <property type="evidence" value="ECO:0007669"/>
    <property type="project" value="InterPro"/>
</dbReference>
<accession>A0AAI9MMP0</accession>
<feature type="domain" description="Helicase ATP-binding" evidence="5">
    <location>
        <begin position="100"/>
        <end position="241"/>
    </location>
</feature>
<dbReference type="InterPro" id="IPR001650">
    <property type="entry name" value="Helicase_C-like"/>
</dbReference>
<keyword evidence="1" id="KW-0547">Nucleotide-binding</keyword>